<protein>
    <submittedName>
        <fullName evidence="1">Uncharacterized protein</fullName>
    </submittedName>
</protein>
<gene>
    <name evidence="1" type="ORF">G6F50_013494</name>
</gene>
<accession>A0A9P6YGJ6</accession>
<dbReference type="AlphaFoldDB" id="A0A9P6YGJ6"/>
<dbReference type="Proteomes" id="UP000740926">
    <property type="component" value="Unassembled WGS sequence"/>
</dbReference>
<evidence type="ECO:0000313" key="2">
    <source>
        <dbReference type="Proteomes" id="UP000740926"/>
    </source>
</evidence>
<name>A0A9P6YGJ6_9FUNG</name>
<organism evidence="1 2">
    <name type="scientific">Rhizopus delemar</name>
    <dbReference type="NCBI Taxonomy" id="936053"/>
    <lineage>
        <taxon>Eukaryota</taxon>
        <taxon>Fungi</taxon>
        <taxon>Fungi incertae sedis</taxon>
        <taxon>Mucoromycota</taxon>
        <taxon>Mucoromycotina</taxon>
        <taxon>Mucoromycetes</taxon>
        <taxon>Mucorales</taxon>
        <taxon>Mucorineae</taxon>
        <taxon>Rhizopodaceae</taxon>
        <taxon>Rhizopus</taxon>
    </lineage>
</organism>
<sequence>MRNAGGMREFSTAPGEYAMLSSLMNPDASGATPATPKQFSVGIRGKNRLSNNWGFRNCRVVPWIGTDGMSDYSNTAHPGLAADWDIGVLMEDSEWVNLRNVQVVGYWRQYGAAMLNSDYDEFGGQERNLIELCKFQGLRGLAIRSGDTRAVAAKTSSTVEILWDSESFWESVGTFTGFPDSGFTVYSYTSLSRSGGNLVFNGVTPDPPIANINTPRAPTRSSGAAGTRLCDVHVCGLDHTNGGQAAAYGLGVSTAFEMSGYPLRGVAFDNVKIQSRERILAFFHDCQDVLMRQCQFEGPGERIASP</sequence>
<dbReference type="EMBL" id="JAANIU010005379">
    <property type="protein sequence ID" value="KAG1547984.1"/>
    <property type="molecule type" value="Genomic_DNA"/>
</dbReference>
<keyword evidence="2" id="KW-1185">Reference proteome</keyword>
<evidence type="ECO:0000313" key="1">
    <source>
        <dbReference type="EMBL" id="KAG1547984.1"/>
    </source>
</evidence>
<comment type="caution">
    <text evidence="1">The sequence shown here is derived from an EMBL/GenBank/DDBJ whole genome shotgun (WGS) entry which is preliminary data.</text>
</comment>
<reference evidence="1 2" key="1">
    <citation type="journal article" date="2020" name="Microb. Genom.">
        <title>Genetic diversity of clinical and environmental Mucorales isolates obtained from an investigation of mucormycosis cases among solid organ transplant recipients.</title>
        <authorList>
            <person name="Nguyen M.H."/>
            <person name="Kaul D."/>
            <person name="Muto C."/>
            <person name="Cheng S.J."/>
            <person name="Richter R.A."/>
            <person name="Bruno V.M."/>
            <person name="Liu G."/>
            <person name="Beyhan S."/>
            <person name="Sundermann A.J."/>
            <person name="Mounaud S."/>
            <person name="Pasculle A.W."/>
            <person name="Nierman W.C."/>
            <person name="Driscoll E."/>
            <person name="Cumbie R."/>
            <person name="Clancy C.J."/>
            <person name="Dupont C.L."/>
        </authorList>
    </citation>
    <scope>NUCLEOTIDE SEQUENCE [LARGE SCALE GENOMIC DNA]</scope>
    <source>
        <strain evidence="1 2">GL24</strain>
    </source>
</reference>
<proteinExistence type="predicted"/>